<protein>
    <submittedName>
        <fullName evidence="6">Cobalt-precorrin-8X methylmutase</fullName>
    </submittedName>
</protein>
<dbReference type="EMBL" id="CP053661">
    <property type="protein sequence ID" value="QKD83664.1"/>
    <property type="molecule type" value="Genomic_DNA"/>
</dbReference>
<dbReference type="AlphaFoldDB" id="A0A6M8B9D8"/>
<keyword evidence="3" id="KW-0169">Cobalamin biosynthesis</keyword>
<evidence type="ECO:0000313" key="6">
    <source>
        <dbReference type="EMBL" id="QKD83664.1"/>
    </source>
</evidence>
<evidence type="ECO:0000256" key="4">
    <source>
        <dbReference type="ARBA" id="ARBA00023235"/>
    </source>
</evidence>
<evidence type="ECO:0000259" key="5">
    <source>
        <dbReference type="Pfam" id="PF02570"/>
    </source>
</evidence>
<dbReference type="KEGG" id="theu:HPC62_16980"/>
<dbReference type="PANTHER" id="PTHR43588">
    <property type="entry name" value="COBALT-PRECORRIN-8 METHYLMUTASE"/>
    <property type="match status" value="1"/>
</dbReference>
<evidence type="ECO:0000313" key="7">
    <source>
        <dbReference type="Proteomes" id="UP000505210"/>
    </source>
</evidence>
<dbReference type="GO" id="GO:0016993">
    <property type="term" value="F:precorrin-8X methylmutase activity"/>
    <property type="evidence" value="ECO:0007669"/>
    <property type="project" value="InterPro"/>
</dbReference>
<comment type="pathway">
    <text evidence="1">Cofactor biosynthesis; adenosylcobalamin biosynthesis.</text>
</comment>
<accession>A0A6M8B9D8</accession>
<evidence type="ECO:0000256" key="1">
    <source>
        <dbReference type="ARBA" id="ARBA00004953"/>
    </source>
</evidence>
<dbReference type="PANTHER" id="PTHR43588:SF1">
    <property type="entry name" value="COBALT-PRECORRIN-8 METHYLMUTASE"/>
    <property type="match status" value="1"/>
</dbReference>
<dbReference type="InterPro" id="IPR036588">
    <property type="entry name" value="CobH/CbiC_sf"/>
</dbReference>
<organism evidence="6 7">
    <name type="scientific">Thermoleptolyngbya sichuanensis A183</name>
    <dbReference type="NCBI Taxonomy" id="2737172"/>
    <lineage>
        <taxon>Bacteria</taxon>
        <taxon>Bacillati</taxon>
        <taxon>Cyanobacteriota</taxon>
        <taxon>Cyanophyceae</taxon>
        <taxon>Oculatellales</taxon>
        <taxon>Oculatellaceae</taxon>
        <taxon>Thermoleptolyngbya</taxon>
        <taxon>Thermoleptolyngbya sichuanensis</taxon>
    </lineage>
</organism>
<dbReference type="SUPFAM" id="SSF63965">
    <property type="entry name" value="Precorrin-8X methylmutase CbiC/CobH"/>
    <property type="match status" value="1"/>
</dbReference>
<dbReference type="GO" id="GO:0009236">
    <property type="term" value="P:cobalamin biosynthetic process"/>
    <property type="evidence" value="ECO:0007669"/>
    <property type="project" value="UniProtKB-UniPathway"/>
</dbReference>
<keyword evidence="7" id="KW-1185">Reference proteome</keyword>
<dbReference type="Proteomes" id="UP000505210">
    <property type="component" value="Chromosome"/>
</dbReference>
<feature type="domain" description="Cobalamin biosynthesis precorrin-8X methylmutase CobH/CbiC" evidence="5">
    <location>
        <begin position="14"/>
        <end position="203"/>
    </location>
</feature>
<reference evidence="6 7" key="1">
    <citation type="submission" date="2020-05" db="EMBL/GenBank/DDBJ databases">
        <title>Complete genome sequence of of a novel Thermoleptolyngbya strain isolated from hot springs of Ganzi, Sichuan China.</title>
        <authorList>
            <person name="Tang J."/>
            <person name="Daroch M."/>
            <person name="Li L."/>
            <person name="Waleron K."/>
            <person name="Waleron M."/>
            <person name="Waleron M."/>
        </authorList>
    </citation>
    <scope>NUCLEOTIDE SEQUENCE [LARGE SCALE GENOMIC DNA]</scope>
    <source>
        <strain evidence="6 7">PKUAC-SCTA183</strain>
    </source>
</reference>
<dbReference type="Pfam" id="PF02570">
    <property type="entry name" value="CbiC"/>
    <property type="match status" value="1"/>
</dbReference>
<dbReference type="InterPro" id="IPR003722">
    <property type="entry name" value="Cbl_synth_CobH/CbiC"/>
</dbReference>
<dbReference type="NCBIfam" id="NF004620">
    <property type="entry name" value="PRK05954.1"/>
    <property type="match status" value="1"/>
</dbReference>
<dbReference type="RefSeq" id="WP_172357584.1">
    <property type="nucleotide sequence ID" value="NZ_CP053661.1"/>
</dbReference>
<evidence type="ECO:0000256" key="2">
    <source>
        <dbReference type="ARBA" id="ARBA00009774"/>
    </source>
</evidence>
<name>A0A6M8B9D8_9CYAN</name>
<sequence length="211" mass="22267">MSLEPSPSPLNHPIVEQSFAVIDREIGPHRFDPAEYAIARRVIHSTADFEFKDLLRFSEGAISGAIAALQRQIPIVVDVSMVRQGIATMVAKTFCNPIVTAVEAAGAALPGKTLTETGMLRCWEQYPDAIYAIGNAPTALLALCQAAPMATVQPALVIGAPVGFISVLEAKATLAQTPLSQIRVEGRKGGSSVAAAIVNALLVLAWEEHGS</sequence>
<gene>
    <name evidence="6" type="ORF">HPC62_16980</name>
</gene>
<evidence type="ECO:0000256" key="3">
    <source>
        <dbReference type="ARBA" id="ARBA00022573"/>
    </source>
</evidence>
<keyword evidence="4" id="KW-0413">Isomerase</keyword>
<proteinExistence type="inferred from homology"/>
<dbReference type="UniPathway" id="UPA00148"/>
<dbReference type="Gene3D" id="3.40.50.10230">
    <property type="entry name" value="Cobalamin biosynthesis CobH/CbiC, precorrin-8X methylmutase"/>
    <property type="match status" value="1"/>
</dbReference>
<comment type="similarity">
    <text evidence="2">Belongs to the CobH/CbiC family.</text>
</comment>